<comment type="subcellular location">
    <subcellularLocation>
        <location evidence="1">Membrane</location>
    </subcellularLocation>
    <subcellularLocation>
        <location evidence="9">Mitochondrion membrane</location>
        <topology evidence="9">Multi-pass membrane protein</topology>
    </subcellularLocation>
</comment>
<name>A0A2S0B0X7_9HYME</name>
<evidence type="ECO:0000256" key="3">
    <source>
        <dbReference type="ARBA" id="ARBA00021007"/>
    </source>
</evidence>
<keyword evidence="9" id="KW-1278">Translocase</keyword>
<evidence type="ECO:0000256" key="2">
    <source>
        <dbReference type="ARBA" id="ARBA00008472"/>
    </source>
</evidence>
<keyword evidence="5 9" id="KW-0812">Transmembrane</keyword>
<evidence type="ECO:0000256" key="7">
    <source>
        <dbReference type="ARBA" id="ARBA00023136"/>
    </source>
</evidence>
<dbReference type="InterPro" id="IPR038430">
    <property type="entry name" value="NDAH_ubi_oxred_su3_sf"/>
</dbReference>
<keyword evidence="9" id="KW-0520">NAD</keyword>
<keyword evidence="7 9" id="KW-0472">Membrane</keyword>
<evidence type="ECO:0000256" key="6">
    <source>
        <dbReference type="ARBA" id="ARBA00022989"/>
    </source>
</evidence>
<reference evidence="10" key="1">
    <citation type="submission" date="2015-04" db="EMBL/GenBank/DDBJ databases">
        <title>The complete mitochondrial genome of Ettchellsia sinica.</title>
        <authorList>
            <person name="Wei S.J."/>
            <person name="Wu Q.L."/>
        </authorList>
    </citation>
    <scope>NUCLEOTIDE SEQUENCE</scope>
</reference>
<dbReference type="GO" id="GO:0008137">
    <property type="term" value="F:NADH dehydrogenase (ubiquinone) activity"/>
    <property type="evidence" value="ECO:0007669"/>
    <property type="project" value="UniProtKB-UniRule"/>
</dbReference>
<comment type="similarity">
    <text evidence="2 9">Belongs to the complex I subunit 3 family.</text>
</comment>
<keyword evidence="9" id="KW-0830">Ubiquinone</keyword>
<gene>
    <name evidence="10" type="primary">ND3</name>
</gene>
<protein>
    <recommendedName>
        <fullName evidence="3 9">NADH-ubiquinone oxidoreductase chain 3</fullName>
        <ecNumber evidence="9">7.1.1.2</ecNumber>
    </recommendedName>
</protein>
<evidence type="ECO:0000256" key="5">
    <source>
        <dbReference type="ARBA" id="ARBA00022692"/>
    </source>
</evidence>
<geneLocation type="mitochondrion" evidence="10"/>
<dbReference type="Pfam" id="PF00507">
    <property type="entry name" value="Oxidored_q4"/>
    <property type="match status" value="1"/>
</dbReference>
<comment type="catalytic activity">
    <reaction evidence="8 9">
        <text>a ubiquinone + NADH + 5 H(+)(in) = a ubiquinol + NAD(+) + 4 H(+)(out)</text>
        <dbReference type="Rhea" id="RHEA:29091"/>
        <dbReference type="Rhea" id="RHEA-COMP:9565"/>
        <dbReference type="Rhea" id="RHEA-COMP:9566"/>
        <dbReference type="ChEBI" id="CHEBI:15378"/>
        <dbReference type="ChEBI" id="CHEBI:16389"/>
        <dbReference type="ChEBI" id="CHEBI:17976"/>
        <dbReference type="ChEBI" id="CHEBI:57540"/>
        <dbReference type="ChEBI" id="CHEBI:57945"/>
        <dbReference type="EC" id="7.1.1.2"/>
    </reaction>
</comment>
<dbReference type="GO" id="GO:0030964">
    <property type="term" value="C:NADH dehydrogenase complex"/>
    <property type="evidence" value="ECO:0007669"/>
    <property type="project" value="TreeGrafter"/>
</dbReference>
<organism evidence="10">
    <name type="scientific">Ettchellsia sinica</name>
    <dbReference type="NCBI Taxonomy" id="1738633"/>
    <lineage>
        <taxon>Eukaryota</taxon>
        <taxon>Metazoa</taxon>
        <taxon>Ecdysozoa</taxon>
        <taxon>Arthropoda</taxon>
        <taxon>Hexapoda</taxon>
        <taxon>Insecta</taxon>
        <taxon>Pterygota</taxon>
        <taxon>Neoptera</taxon>
        <taxon>Endopterygota</taxon>
        <taxon>Hymenoptera</taxon>
        <taxon>Apocrita</taxon>
        <taxon>Megalyroidea</taxon>
        <taxon>Megalyridae</taxon>
        <taxon>Ettchellsia</taxon>
    </lineage>
</organism>
<dbReference type="GO" id="GO:0031966">
    <property type="term" value="C:mitochondrial membrane"/>
    <property type="evidence" value="ECO:0007669"/>
    <property type="project" value="UniProtKB-SubCell"/>
</dbReference>
<dbReference type="Gene3D" id="1.20.58.1610">
    <property type="entry name" value="NADH:ubiquinone/plastoquinone oxidoreductase, chain 3"/>
    <property type="match status" value="1"/>
</dbReference>
<comment type="function">
    <text evidence="9">Core subunit of the mitochondrial membrane respiratory chain NADH dehydrogenase (Complex I) which catalyzes electron transfer from NADH through the respiratory chain, using ubiquinone as an electron acceptor. Essential for the catalytic activity of complex I.</text>
</comment>
<accession>A0A2S0B0X7</accession>
<sequence length="121" mass="14846">MLVYMFYLILLIIMVLMIYLFNYFISKKMLIDREKMSPFECGFSSINNTHFPFSLHFFLVGLIFLIFDIEISLMFPLLYSFNYEYILEDNLIWFYMSNIFFMVLLMGVLYEWFEGSLNWSW</sequence>
<dbReference type="EMBL" id="KR270641">
    <property type="protein sequence ID" value="ALJ93720.1"/>
    <property type="molecule type" value="Genomic_DNA"/>
</dbReference>
<feature type="transmembrane region" description="Helical" evidence="9">
    <location>
        <begin position="6"/>
        <end position="25"/>
    </location>
</feature>
<dbReference type="PANTHER" id="PTHR11058:SF9">
    <property type="entry name" value="NADH-UBIQUINONE OXIDOREDUCTASE CHAIN 3"/>
    <property type="match status" value="1"/>
</dbReference>
<dbReference type="EC" id="7.1.1.2" evidence="9"/>
<feature type="transmembrane region" description="Helical" evidence="9">
    <location>
        <begin position="57"/>
        <end position="79"/>
    </location>
</feature>
<keyword evidence="9" id="KW-0679">Respiratory chain</keyword>
<keyword evidence="9 10" id="KW-0496">Mitochondrion</keyword>
<feature type="transmembrane region" description="Helical" evidence="9">
    <location>
        <begin position="91"/>
        <end position="113"/>
    </location>
</feature>
<dbReference type="InterPro" id="IPR000440">
    <property type="entry name" value="NADH_UbQ/plastoQ_OxRdtase_su3"/>
</dbReference>
<keyword evidence="6 9" id="KW-1133">Transmembrane helix</keyword>
<keyword evidence="9" id="KW-0249">Electron transport</keyword>
<dbReference type="AlphaFoldDB" id="A0A2S0B0X7"/>
<evidence type="ECO:0000313" key="10">
    <source>
        <dbReference type="EMBL" id="ALJ93720.1"/>
    </source>
</evidence>
<evidence type="ECO:0000256" key="8">
    <source>
        <dbReference type="ARBA" id="ARBA00049551"/>
    </source>
</evidence>
<keyword evidence="4 9" id="KW-0813">Transport</keyword>
<dbReference type="PANTHER" id="PTHR11058">
    <property type="entry name" value="NADH-UBIQUINONE OXIDOREDUCTASE CHAIN 3"/>
    <property type="match status" value="1"/>
</dbReference>
<evidence type="ECO:0000256" key="1">
    <source>
        <dbReference type="ARBA" id="ARBA00004370"/>
    </source>
</evidence>
<evidence type="ECO:0000256" key="9">
    <source>
        <dbReference type="RuleBase" id="RU003640"/>
    </source>
</evidence>
<evidence type="ECO:0000256" key="4">
    <source>
        <dbReference type="ARBA" id="ARBA00022448"/>
    </source>
</evidence>
<proteinExistence type="inferred from homology"/>